<comment type="caution">
    <text evidence="8">The sequence shown here is derived from an EMBL/GenBank/DDBJ whole genome shotgun (WGS) entry which is preliminary data.</text>
</comment>
<evidence type="ECO:0000313" key="9">
    <source>
        <dbReference type="Proteomes" id="UP001630127"/>
    </source>
</evidence>
<accession>A0ABD3AGR7</accession>
<feature type="compositionally biased region" description="Basic and acidic residues" evidence="6">
    <location>
        <begin position="258"/>
        <end position="280"/>
    </location>
</feature>
<dbReference type="InterPro" id="IPR039622">
    <property type="entry name" value="MBD10/11"/>
</dbReference>
<evidence type="ECO:0000256" key="6">
    <source>
        <dbReference type="SAM" id="MobiDB-lite"/>
    </source>
</evidence>
<dbReference type="PANTHER" id="PTHR33729:SF6">
    <property type="entry name" value="METHYL-CPG-BINDING DOMAIN-CONTAINING PROTEIN 11"/>
    <property type="match status" value="1"/>
</dbReference>
<dbReference type="InterPro" id="IPR001739">
    <property type="entry name" value="Methyl_CpG_DNA-bd"/>
</dbReference>
<dbReference type="Gene3D" id="3.30.890.10">
    <property type="entry name" value="Methyl-cpg-binding Protein 2, Chain A"/>
    <property type="match status" value="1"/>
</dbReference>
<keyword evidence="2" id="KW-0805">Transcription regulation</keyword>
<evidence type="ECO:0000256" key="5">
    <source>
        <dbReference type="ARBA" id="ARBA00023242"/>
    </source>
</evidence>
<feature type="compositionally biased region" description="Basic and acidic residues" evidence="6">
    <location>
        <begin position="78"/>
        <end position="102"/>
    </location>
</feature>
<dbReference type="AlphaFoldDB" id="A0ABD3AGR7"/>
<organism evidence="8 9">
    <name type="scientific">Cinchona calisaya</name>
    <dbReference type="NCBI Taxonomy" id="153742"/>
    <lineage>
        <taxon>Eukaryota</taxon>
        <taxon>Viridiplantae</taxon>
        <taxon>Streptophyta</taxon>
        <taxon>Embryophyta</taxon>
        <taxon>Tracheophyta</taxon>
        <taxon>Spermatophyta</taxon>
        <taxon>Magnoliopsida</taxon>
        <taxon>eudicotyledons</taxon>
        <taxon>Gunneridae</taxon>
        <taxon>Pentapetalae</taxon>
        <taxon>asterids</taxon>
        <taxon>lamiids</taxon>
        <taxon>Gentianales</taxon>
        <taxon>Rubiaceae</taxon>
        <taxon>Cinchonoideae</taxon>
        <taxon>Cinchoneae</taxon>
        <taxon>Cinchona</taxon>
    </lineage>
</organism>
<protein>
    <recommendedName>
        <fullName evidence="7">MBD domain-containing protein</fullName>
    </recommendedName>
</protein>
<keyword evidence="9" id="KW-1185">Reference proteome</keyword>
<comment type="subcellular location">
    <subcellularLocation>
        <location evidence="1">Nucleus</location>
    </subcellularLocation>
</comment>
<reference evidence="8 9" key="1">
    <citation type="submission" date="2024-11" db="EMBL/GenBank/DDBJ databases">
        <title>A near-complete genome assembly of Cinchona calisaya.</title>
        <authorList>
            <person name="Lian D.C."/>
            <person name="Zhao X.W."/>
            <person name="Wei L."/>
        </authorList>
    </citation>
    <scope>NUCLEOTIDE SEQUENCE [LARGE SCALE GENOMIC DNA]</scope>
    <source>
        <tissue evidence="8">Nenye</tissue>
    </source>
</reference>
<dbReference type="Proteomes" id="UP001630127">
    <property type="component" value="Unassembled WGS sequence"/>
</dbReference>
<evidence type="ECO:0000256" key="1">
    <source>
        <dbReference type="ARBA" id="ARBA00004123"/>
    </source>
</evidence>
<dbReference type="GO" id="GO:0005634">
    <property type="term" value="C:nucleus"/>
    <property type="evidence" value="ECO:0007669"/>
    <property type="project" value="UniProtKB-SubCell"/>
</dbReference>
<evidence type="ECO:0000259" key="7">
    <source>
        <dbReference type="PROSITE" id="PS50982"/>
    </source>
</evidence>
<dbReference type="EMBL" id="JBJUIK010000004">
    <property type="protein sequence ID" value="KAL3528873.1"/>
    <property type="molecule type" value="Genomic_DNA"/>
</dbReference>
<feature type="region of interest" description="Disordered" evidence="6">
    <location>
        <begin position="46"/>
        <end position="309"/>
    </location>
</feature>
<feature type="compositionally biased region" description="Basic and acidic residues" evidence="6">
    <location>
        <begin position="157"/>
        <end position="175"/>
    </location>
</feature>
<dbReference type="Pfam" id="PF01429">
    <property type="entry name" value="MBD"/>
    <property type="match status" value="1"/>
</dbReference>
<dbReference type="InterPro" id="IPR016177">
    <property type="entry name" value="DNA-bd_dom_sf"/>
</dbReference>
<keyword evidence="5" id="KW-0539">Nucleus</keyword>
<evidence type="ECO:0000313" key="8">
    <source>
        <dbReference type="EMBL" id="KAL3528873.1"/>
    </source>
</evidence>
<name>A0ABD3AGR7_9GENT</name>
<proteinExistence type="predicted"/>
<dbReference type="PANTHER" id="PTHR33729">
    <property type="entry name" value="METHYL-CPG BINDING DOMAIN CONTAINING PROTEIN, EXPRESSED"/>
    <property type="match status" value="1"/>
</dbReference>
<dbReference type="PROSITE" id="PS50982">
    <property type="entry name" value="MBD"/>
    <property type="match status" value="1"/>
</dbReference>
<dbReference type="GO" id="GO:0003677">
    <property type="term" value="F:DNA binding"/>
    <property type="evidence" value="ECO:0007669"/>
    <property type="project" value="UniProtKB-KW"/>
</dbReference>
<keyword evidence="4" id="KW-0804">Transcription</keyword>
<feature type="domain" description="MBD" evidence="7">
    <location>
        <begin position="8"/>
        <end position="78"/>
    </location>
</feature>
<feature type="compositionally biased region" description="Basic and acidic residues" evidence="6">
    <location>
        <begin position="200"/>
        <end position="234"/>
    </location>
</feature>
<evidence type="ECO:0000256" key="2">
    <source>
        <dbReference type="ARBA" id="ARBA00023015"/>
    </source>
</evidence>
<evidence type="ECO:0000256" key="4">
    <source>
        <dbReference type="ARBA" id="ARBA00023163"/>
    </source>
</evidence>
<evidence type="ECO:0000256" key="3">
    <source>
        <dbReference type="ARBA" id="ARBA00023125"/>
    </source>
</evidence>
<feature type="compositionally biased region" description="Basic and acidic residues" evidence="6">
    <location>
        <begin position="111"/>
        <end position="146"/>
    </location>
</feature>
<feature type="compositionally biased region" description="Polar residues" evidence="6">
    <location>
        <begin position="238"/>
        <end position="247"/>
    </location>
</feature>
<dbReference type="SUPFAM" id="SSF54171">
    <property type="entry name" value="DNA-binding domain"/>
    <property type="match status" value="1"/>
</dbReference>
<sequence length="309" mass="32859">MASGDVNKEEVVSVELPAPASWKKLYMPKKGGTPRKSEIVFVAPTGEEISGRKQLEQYLKSHPGNPPISEFDWSTGETPRRSARISEKVKATPPSTEKEPPKKRARKSAGAKKDDKQTDAAKGKTENKKDAQANDTKNEESGKENDATGAANGEGEGQARAEDRKEPESSLKENGTDENGVKNVAAQSESDGKGAPIGVEKVEEKQLDPKEVDKPDSDSGKDVGADAAEQDKAGSESVAANSGTEKQMPNGVAPSEGGTKEVQENDGKPELEVDEREKNVKGVVMESGKVEQTGPRESPQCPSPAPIVC</sequence>
<keyword evidence="3" id="KW-0238">DNA-binding</keyword>
<gene>
    <name evidence="8" type="ORF">ACH5RR_008195</name>
</gene>